<feature type="domain" description="AMP-binding enzyme C-terminal" evidence="3">
    <location>
        <begin position="402"/>
        <end position="478"/>
    </location>
</feature>
<dbReference type="InterPro" id="IPR042099">
    <property type="entry name" value="ANL_N_sf"/>
</dbReference>
<dbReference type="InterPro" id="IPR050237">
    <property type="entry name" value="ATP-dep_AMP-bd_enzyme"/>
</dbReference>
<dbReference type="Proteomes" id="UP001501231">
    <property type="component" value="Unassembled WGS sequence"/>
</dbReference>
<feature type="region of interest" description="Disordered" evidence="1">
    <location>
        <begin position="467"/>
        <end position="486"/>
    </location>
</feature>
<evidence type="ECO:0000313" key="5">
    <source>
        <dbReference type="Proteomes" id="UP001501231"/>
    </source>
</evidence>
<reference evidence="4 5" key="1">
    <citation type="journal article" date="2019" name="Int. J. Syst. Evol. Microbiol.">
        <title>The Global Catalogue of Microorganisms (GCM) 10K type strain sequencing project: providing services to taxonomists for standard genome sequencing and annotation.</title>
        <authorList>
            <consortium name="The Broad Institute Genomics Platform"/>
            <consortium name="The Broad Institute Genome Sequencing Center for Infectious Disease"/>
            <person name="Wu L."/>
            <person name="Ma J."/>
        </authorList>
    </citation>
    <scope>NUCLEOTIDE SEQUENCE [LARGE SCALE GENOMIC DNA]</scope>
    <source>
        <strain evidence="4 5">JCM 3325</strain>
    </source>
</reference>
<dbReference type="PANTHER" id="PTHR43767:SF1">
    <property type="entry name" value="NONRIBOSOMAL PEPTIDE SYNTHASE PES1 (EUROFUNG)-RELATED"/>
    <property type="match status" value="1"/>
</dbReference>
<feature type="domain" description="AMP-dependent synthetase/ligase" evidence="2">
    <location>
        <begin position="16"/>
        <end position="349"/>
    </location>
</feature>
<sequence length="486" mass="52546">MSAHDASLVTVGERLDRLAAGHPAASAVISVAPDARRTALTWGELSHLTNAAARGLAARGVTPDTTVAIALPAGLDHVVATVAAWKLGALVVPLDPAAPAAERSAIADMLGAHVLIGEGAGASLRPGWWRTGEHSGEPLPRQGMPRSASLTGGTTGLPRVIVRRRPWAYRPGAWLNEHERTQGMRLGQTQLVVLPLHHSGFGALYQGLVLDHQVIIMESFVPSLFPRLVEEHRVGHVRLVAAMMRMILDVPGLRDHDLSSIESIHHGAGPCSEKVKRAWLDLLGPERVYEVYTSQERVGRTVIRGDEWFEHPGSVGRPTDYEIEILDEAGRRLDPGEVGEIYFRSPASAQPLYLGPGPRLAERDGFISIGDLGYQDADGYLYLVDRKSNVINVGGQNVYPAEVEAVLLDIPGIADTVVEGRPHEYLGQAVHALLVAADPADPVPIAVVDEHCRERLSAAKVPMSYESVPSVPRRNNGKIRRSEIQR</sequence>
<evidence type="ECO:0000256" key="1">
    <source>
        <dbReference type="SAM" id="MobiDB-lite"/>
    </source>
</evidence>
<keyword evidence="5" id="KW-1185">Reference proteome</keyword>
<protein>
    <submittedName>
        <fullName evidence="4">AMP-binding protein</fullName>
    </submittedName>
</protein>
<accession>A0ABN3IRV3</accession>
<dbReference type="Pfam" id="PF00501">
    <property type="entry name" value="AMP-binding"/>
    <property type="match status" value="1"/>
</dbReference>
<evidence type="ECO:0000313" key="4">
    <source>
        <dbReference type="EMBL" id="GAA2410968.1"/>
    </source>
</evidence>
<evidence type="ECO:0000259" key="2">
    <source>
        <dbReference type="Pfam" id="PF00501"/>
    </source>
</evidence>
<dbReference type="InterPro" id="IPR000873">
    <property type="entry name" value="AMP-dep_synth/lig_dom"/>
</dbReference>
<dbReference type="RefSeq" id="WP_344588394.1">
    <property type="nucleotide sequence ID" value="NZ_BAAARW010000006.1"/>
</dbReference>
<proteinExistence type="predicted"/>
<comment type="caution">
    <text evidence="4">The sequence shown here is derived from an EMBL/GenBank/DDBJ whole genome shotgun (WGS) entry which is preliminary data.</text>
</comment>
<dbReference type="Gene3D" id="3.40.50.12780">
    <property type="entry name" value="N-terminal domain of ligase-like"/>
    <property type="match status" value="1"/>
</dbReference>
<dbReference type="PANTHER" id="PTHR43767">
    <property type="entry name" value="LONG-CHAIN-FATTY-ACID--COA LIGASE"/>
    <property type="match status" value="1"/>
</dbReference>
<dbReference type="InterPro" id="IPR045851">
    <property type="entry name" value="AMP-bd_C_sf"/>
</dbReference>
<organism evidence="4 5">
    <name type="scientific">Actinomadura vinacea</name>
    <dbReference type="NCBI Taxonomy" id="115336"/>
    <lineage>
        <taxon>Bacteria</taxon>
        <taxon>Bacillati</taxon>
        <taxon>Actinomycetota</taxon>
        <taxon>Actinomycetes</taxon>
        <taxon>Streptosporangiales</taxon>
        <taxon>Thermomonosporaceae</taxon>
        <taxon>Actinomadura</taxon>
    </lineage>
</organism>
<dbReference type="Pfam" id="PF13193">
    <property type="entry name" value="AMP-binding_C"/>
    <property type="match status" value="1"/>
</dbReference>
<evidence type="ECO:0000259" key="3">
    <source>
        <dbReference type="Pfam" id="PF13193"/>
    </source>
</evidence>
<dbReference type="InterPro" id="IPR025110">
    <property type="entry name" value="AMP-bd_C"/>
</dbReference>
<name>A0ABN3IRV3_9ACTN</name>
<dbReference type="EMBL" id="BAAARW010000006">
    <property type="protein sequence ID" value="GAA2410968.1"/>
    <property type="molecule type" value="Genomic_DNA"/>
</dbReference>
<dbReference type="Gene3D" id="3.30.300.30">
    <property type="match status" value="1"/>
</dbReference>
<dbReference type="SUPFAM" id="SSF56801">
    <property type="entry name" value="Acetyl-CoA synthetase-like"/>
    <property type="match status" value="1"/>
</dbReference>
<gene>
    <name evidence="4" type="ORF">GCM10010191_19990</name>
</gene>